<comment type="caution">
    <text evidence="2">The sequence shown here is derived from an EMBL/GenBank/DDBJ whole genome shotgun (WGS) entry which is preliminary data.</text>
</comment>
<name>A0ABS4X5K1_9MICO</name>
<proteinExistence type="predicted"/>
<keyword evidence="3" id="KW-1185">Reference proteome</keyword>
<dbReference type="Gene3D" id="3.30.950.30">
    <property type="entry name" value="Schlafen, AAA domain"/>
    <property type="match status" value="1"/>
</dbReference>
<accession>A0ABS4X5K1</accession>
<protein>
    <recommendedName>
        <fullName evidence="1">Schlafen AlbA-2 domain-containing protein</fullName>
    </recommendedName>
</protein>
<reference evidence="2 3" key="1">
    <citation type="submission" date="2021-03" db="EMBL/GenBank/DDBJ databases">
        <title>Sequencing the genomes of 1000 actinobacteria strains.</title>
        <authorList>
            <person name="Klenk H.-P."/>
        </authorList>
    </citation>
    <scope>NUCLEOTIDE SEQUENCE [LARGE SCALE GENOMIC DNA]</scope>
    <source>
        <strain evidence="2 3">DSM 14566</strain>
    </source>
</reference>
<dbReference type="Proteomes" id="UP001519290">
    <property type="component" value="Unassembled WGS sequence"/>
</dbReference>
<organism evidence="2 3">
    <name type="scientific">Brachybacterium sacelli</name>
    <dbReference type="NCBI Taxonomy" id="173364"/>
    <lineage>
        <taxon>Bacteria</taxon>
        <taxon>Bacillati</taxon>
        <taxon>Actinomycetota</taxon>
        <taxon>Actinomycetes</taxon>
        <taxon>Micrococcales</taxon>
        <taxon>Dermabacteraceae</taxon>
        <taxon>Brachybacterium</taxon>
    </lineage>
</organism>
<dbReference type="Pfam" id="PF04326">
    <property type="entry name" value="SLFN_AlbA_2"/>
    <property type="match status" value="1"/>
</dbReference>
<evidence type="ECO:0000313" key="3">
    <source>
        <dbReference type="Proteomes" id="UP001519290"/>
    </source>
</evidence>
<dbReference type="InterPro" id="IPR038461">
    <property type="entry name" value="Schlafen_AlbA_2_dom_sf"/>
</dbReference>
<sequence>MKHYLGPGRPLTTLDTWDGVTAAAEGGLLEENQWCELKEQLGPRGKGPNTELAKDLSSLSVHGGVLIFGVRDKTYEVVGCDTDGMRDRISQVAATKASPPLVPIISDVIEGPEGRNLLVVSVPPSPLAPHMVDERYYGRSADGKRVLADPEVRTLILARDQRTHGFVERLGALAQNDPIDQMVEGSPTGHGHAFFLAEPCSPVPSEPIERDGLVSILVNLENGRRGGTLLLRGCTYAGNDPDGVGLRTGYDKVRQEYEHREARISVHEDFTVTAASGGATRVFEDRSGNSQLVALTGTMVQFSAQFLEALREISTTRGYQGQWQVGVHLTQLRGATATEDIFSGRPPQFPRESSTHHLVIQPTAWEGPQTEIEEATVKLLAKYMRGLGRDGWSYNQLLQRA</sequence>
<dbReference type="RefSeq" id="WP_209904527.1">
    <property type="nucleotide sequence ID" value="NZ_BAAAJW010000017.1"/>
</dbReference>
<feature type="domain" description="Schlafen AlbA-2" evidence="1">
    <location>
        <begin position="31"/>
        <end position="145"/>
    </location>
</feature>
<gene>
    <name evidence="2" type="ORF">JOF43_003721</name>
</gene>
<dbReference type="InterPro" id="IPR007421">
    <property type="entry name" value="Schlafen_AlbA_2_dom"/>
</dbReference>
<evidence type="ECO:0000259" key="1">
    <source>
        <dbReference type="Pfam" id="PF04326"/>
    </source>
</evidence>
<dbReference type="EMBL" id="JAGIOD010000002">
    <property type="protein sequence ID" value="MBP2383732.1"/>
    <property type="molecule type" value="Genomic_DNA"/>
</dbReference>
<evidence type="ECO:0000313" key="2">
    <source>
        <dbReference type="EMBL" id="MBP2383732.1"/>
    </source>
</evidence>